<feature type="region of interest" description="Disordered" evidence="1">
    <location>
        <begin position="1"/>
        <end position="35"/>
    </location>
</feature>
<reference evidence="2 3" key="1">
    <citation type="submission" date="2018-06" db="EMBL/GenBank/DDBJ databases">
        <title>Genome Sequence of the Brown Rot Fungal Pathogen Monilinia fructigena.</title>
        <authorList>
            <person name="Landi L."/>
            <person name="De Miccolis Angelini R.M."/>
            <person name="Pollastro S."/>
            <person name="Abate D."/>
            <person name="Faretra F."/>
            <person name="Romanazzi G."/>
        </authorList>
    </citation>
    <scope>NUCLEOTIDE SEQUENCE [LARGE SCALE GENOMIC DNA]</scope>
    <source>
        <strain evidence="2 3">Mfrg269</strain>
    </source>
</reference>
<feature type="region of interest" description="Disordered" evidence="1">
    <location>
        <begin position="118"/>
        <end position="144"/>
    </location>
</feature>
<dbReference type="EMBL" id="QKRW01000062">
    <property type="protein sequence ID" value="RAL59002.1"/>
    <property type="molecule type" value="Genomic_DNA"/>
</dbReference>
<dbReference type="Proteomes" id="UP000249056">
    <property type="component" value="Unassembled WGS sequence"/>
</dbReference>
<proteinExistence type="predicted"/>
<name>A0A395IF77_9HELO</name>
<gene>
    <name evidence="2" type="ORF">DID88_009031</name>
</gene>
<keyword evidence="3" id="KW-1185">Reference proteome</keyword>
<evidence type="ECO:0000313" key="2">
    <source>
        <dbReference type="EMBL" id="RAL59002.1"/>
    </source>
</evidence>
<evidence type="ECO:0000313" key="3">
    <source>
        <dbReference type="Proteomes" id="UP000249056"/>
    </source>
</evidence>
<dbReference type="OrthoDB" id="302966at2759"/>
<accession>A0A395IF77</accession>
<comment type="caution">
    <text evidence="2">The sequence shown here is derived from an EMBL/GenBank/DDBJ whole genome shotgun (WGS) entry which is preliminary data.</text>
</comment>
<feature type="compositionally biased region" description="Low complexity" evidence="1">
    <location>
        <begin position="18"/>
        <end position="35"/>
    </location>
</feature>
<evidence type="ECO:0000256" key="1">
    <source>
        <dbReference type="SAM" id="MobiDB-lite"/>
    </source>
</evidence>
<protein>
    <submittedName>
        <fullName evidence="2">Uncharacterized protein</fullName>
    </submittedName>
</protein>
<organism evidence="2 3">
    <name type="scientific">Monilinia fructigena</name>
    <dbReference type="NCBI Taxonomy" id="38457"/>
    <lineage>
        <taxon>Eukaryota</taxon>
        <taxon>Fungi</taxon>
        <taxon>Dikarya</taxon>
        <taxon>Ascomycota</taxon>
        <taxon>Pezizomycotina</taxon>
        <taxon>Leotiomycetes</taxon>
        <taxon>Helotiales</taxon>
        <taxon>Sclerotiniaceae</taxon>
        <taxon>Monilinia</taxon>
    </lineage>
</organism>
<dbReference type="AlphaFoldDB" id="A0A395IF77"/>
<sequence>MNPVPQSASSPGGKSLNTASSHTSTQQQQGQITSPSFELADEDAMAESAAMRNANSRRGQTSITHLMNFTLPPRPQDYRNTITREQDVEIHMGLDLVTILVIKRGLYRQVMLCSSSDIAGIGGPPTKPSQPTEKKPKKQPIQFNPVDENAPEMYFVQHTSKPGMDILYFNPIPSAVPFQSDSEATPAHLCLISLRQPILYNRVQRISAQTKGIP</sequence>
<feature type="compositionally biased region" description="Polar residues" evidence="1">
    <location>
        <begin position="1"/>
        <end position="17"/>
    </location>
</feature>